<reference evidence="1" key="1">
    <citation type="journal article" date="2012" name="PLoS ONE">
        <title>Gene sets for utilization of primary and secondary nutrition supplies in the distal gut of endangered iberian lynx.</title>
        <authorList>
            <person name="Alcaide M."/>
            <person name="Messina E."/>
            <person name="Richter M."/>
            <person name="Bargiela R."/>
            <person name="Peplies J."/>
            <person name="Huws S.A."/>
            <person name="Newbold C.J."/>
            <person name="Golyshin P.N."/>
            <person name="Simon M.A."/>
            <person name="Lopez G."/>
            <person name="Yakimov M.M."/>
            <person name="Ferrer M."/>
        </authorList>
    </citation>
    <scope>NUCLEOTIDE SEQUENCE</scope>
</reference>
<proteinExistence type="predicted"/>
<organism evidence="1">
    <name type="scientific">gut metagenome</name>
    <dbReference type="NCBI Taxonomy" id="749906"/>
    <lineage>
        <taxon>unclassified sequences</taxon>
        <taxon>metagenomes</taxon>
        <taxon>organismal metagenomes</taxon>
    </lineage>
</organism>
<sequence length="111" mass="12712">MTDKKKAAEAAQQTYDAKVQNPKDFTRLIEYFHYKDATSLDAMLDTGILRNSITWYIAEAEKLGLLQAVFKDKDAHTGRMAKYYSSNPQKWQKSPQNKQLELFGKEAGYGI</sequence>
<dbReference type="EMBL" id="AMCI01001025">
    <property type="protein sequence ID" value="EJX06903.1"/>
    <property type="molecule type" value="Genomic_DNA"/>
</dbReference>
<evidence type="ECO:0000313" key="1">
    <source>
        <dbReference type="EMBL" id="EJX06903.1"/>
    </source>
</evidence>
<dbReference type="AlphaFoldDB" id="J9GVG9"/>
<gene>
    <name evidence="1" type="ORF">EVA_04987</name>
</gene>
<accession>J9GVG9</accession>
<comment type="caution">
    <text evidence="1">The sequence shown here is derived from an EMBL/GenBank/DDBJ whole genome shotgun (WGS) entry which is preliminary data.</text>
</comment>
<name>J9GVG9_9ZZZZ</name>
<protein>
    <submittedName>
        <fullName evidence="1">Uncharacterized protein</fullName>
    </submittedName>
</protein>